<dbReference type="PANTHER" id="PTHR47495">
    <property type="entry name" value="ALDEHYDE DEHYDROGENASE"/>
    <property type="match status" value="1"/>
</dbReference>
<dbReference type="SMART" id="SM01008">
    <property type="entry name" value="Ald_Xan_dh_C"/>
    <property type="match status" value="1"/>
</dbReference>
<dbReference type="PANTHER" id="PTHR47495:SF2">
    <property type="entry name" value="ALDEHYDE DEHYDROGENASE"/>
    <property type="match status" value="1"/>
</dbReference>
<evidence type="ECO:0000256" key="4">
    <source>
        <dbReference type="ARBA" id="ARBA00023004"/>
    </source>
</evidence>
<dbReference type="SUPFAM" id="SSF54665">
    <property type="entry name" value="CO dehydrogenase molybdoprotein N-domain-like"/>
    <property type="match status" value="1"/>
</dbReference>
<dbReference type="CDD" id="cd00207">
    <property type="entry name" value="fer2"/>
    <property type="match status" value="1"/>
</dbReference>
<evidence type="ECO:0000256" key="2">
    <source>
        <dbReference type="ARBA" id="ARBA00022723"/>
    </source>
</evidence>
<gene>
    <name evidence="6" type="ORF">OKJ99_05570</name>
</gene>
<dbReference type="Pfam" id="PF01799">
    <property type="entry name" value="Fer2_2"/>
    <property type="match status" value="1"/>
</dbReference>
<dbReference type="InterPro" id="IPR037165">
    <property type="entry name" value="AldOxase/xan_DH_Mopterin-bd_sf"/>
</dbReference>
<dbReference type="Gene3D" id="3.90.1170.50">
    <property type="entry name" value="Aldehyde oxidase/xanthine dehydrogenase, a/b hammerhead"/>
    <property type="match status" value="1"/>
</dbReference>
<keyword evidence="3" id="KW-0560">Oxidoreductase</keyword>
<dbReference type="Gene3D" id="1.10.150.120">
    <property type="entry name" value="[2Fe-2S]-binding domain"/>
    <property type="match status" value="1"/>
</dbReference>
<reference evidence="6 7" key="1">
    <citation type="submission" date="2022-10" db="EMBL/GenBank/DDBJ databases">
        <authorList>
            <person name="Xie J."/>
            <person name="Shen N."/>
        </authorList>
    </citation>
    <scope>NUCLEOTIDE SEQUENCE [LARGE SCALE GENOMIC DNA]</scope>
    <source>
        <strain evidence="6 7">YIM65594</strain>
    </source>
</reference>
<protein>
    <submittedName>
        <fullName evidence="6">Molybdopterin-dependent oxidoreductase</fullName>
    </submittedName>
</protein>
<evidence type="ECO:0000313" key="7">
    <source>
        <dbReference type="Proteomes" id="UP001354931"/>
    </source>
</evidence>
<dbReference type="SUPFAM" id="SSF47741">
    <property type="entry name" value="CO dehydrogenase ISP C-domain like"/>
    <property type="match status" value="1"/>
</dbReference>
<dbReference type="InterPro" id="IPR052516">
    <property type="entry name" value="N-heterocyclic_Hydroxylase"/>
</dbReference>
<dbReference type="InterPro" id="IPR002888">
    <property type="entry name" value="2Fe-2S-bd"/>
</dbReference>
<evidence type="ECO:0000313" key="6">
    <source>
        <dbReference type="EMBL" id="MEB8336985.1"/>
    </source>
</evidence>
<accession>A0ABU6EZ08</accession>
<dbReference type="Proteomes" id="UP001354931">
    <property type="component" value="Unassembled WGS sequence"/>
</dbReference>
<dbReference type="SUPFAM" id="SSF54292">
    <property type="entry name" value="2Fe-2S ferredoxin-like"/>
    <property type="match status" value="1"/>
</dbReference>
<dbReference type="Pfam" id="PF02738">
    <property type="entry name" value="MoCoBD_1"/>
    <property type="match status" value="1"/>
</dbReference>
<dbReference type="InterPro" id="IPR046867">
    <property type="entry name" value="AldOxase/xan_DH_MoCoBD2"/>
</dbReference>
<dbReference type="SUPFAM" id="SSF56003">
    <property type="entry name" value="Molybdenum cofactor-binding domain"/>
    <property type="match status" value="2"/>
</dbReference>
<comment type="similarity">
    <text evidence="1">Belongs to the xanthine dehydrogenase family.</text>
</comment>
<organism evidence="6 7">
    <name type="scientific">Streptomyces endophyticus</name>
    <dbReference type="NCBI Taxonomy" id="714166"/>
    <lineage>
        <taxon>Bacteria</taxon>
        <taxon>Bacillati</taxon>
        <taxon>Actinomycetota</taxon>
        <taxon>Actinomycetes</taxon>
        <taxon>Kitasatosporales</taxon>
        <taxon>Streptomycetaceae</taxon>
        <taxon>Streptomyces</taxon>
    </lineage>
</organism>
<dbReference type="InterPro" id="IPR000674">
    <property type="entry name" value="Ald_Oxase/Xan_DH_a/b"/>
</dbReference>
<dbReference type="InterPro" id="IPR012675">
    <property type="entry name" value="Beta-grasp_dom_sf"/>
</dbReference>
<feature type="domain" description="2Fe-2S ferredoxin-type" evidence="5">
    <location>
        <begin position="1"/>
        <end position="76"/>
    </location>
</feature>
<sequence length="866" mass="92138">MKLNVNGAEFEVDDAAAASPLLWVLRDVLGLRGTKYGCGIGSCAACTVLIDGRNTKACQTPAERATGKAITTVEGASGPVVDAVREAWYRGNVVQCGYCQPGQTLAAAALLESDRSPDEATITRWMNGNLCRCGTYPRIREAIGNAAEALAEGRTPNRLDTADPAPEVQPLTPEELADPVHPYVRIHPDGTVVAYSNQIEMGQGAHTGLATIVAEELDADMASVRVVNAANGASAKGDVYATPAGGGFIQLSGASTSTQGYWERYRLAAAQARARLVAAAAETWQVPAEEVEVEAGTVSHPSGMRAGFGELATRAEQLEVPHDVRPKDPDRYTLIGREGRLRVDSPGKILGTTQFTIDVALPGLLTAVVLHPPKFGAVPTSVDCSAALAERGVTAVIPIEEGVAVVGDTFDAAQRGLRALRVDWDEANAEQRSVEELLAFHRHQLESGKDAVVAREDGDVESALAKAAHVVDAVYELPYLAHAPMEPNNAVCRMGEDGVLEVWAGTEGPEYTRISASAAAGIDKDQVRVHVPHAGGSFGLHSSAGHDPTSEAVQVARALDWKYPVKLQSPREEELKSGRYRAMAVHRVRAGSDDKGHVTAFHQHIAAQPTSVNLPFVADVLFTDGVDFMTTSGAVDPPYGLPNFKLETTNVETGVPVMVWRSVGNSHTEFARESAIDELALAAGHDPVEFRRGLLADNPRTLRALELAAERSGWGSPLPEERARGVACSSFLSASAQVTEVSLDSRNRVHIERITFVLDCGITVNPDLIRAQVEGGLIYGLSAAAWGEMVLGEGGEIVTQNFDRYPIMRMQSVPRIDVVLIDSEEPPTGVGEVSVPTAAPALTNAIAALTGTRIRRLPVSKTIRVS</sequence>
<evidence type="ECO:0000256" key="3">
    <source>
        <dbReference type="ARBA" id="ARBA00023002"/>
    </source>
</evidence>
<dbReference type="Pfam" id="PF00111">
    <property type="entry name" value="Fer2"/>
    <property type="match status" value="1"/>
</dbReference>
<keyword evidence="2" id="KW-0479">Metal-binding</keyword>
<dbReference type="PROSITE" id="PS51085">
    <property type="entry name" value="2FE2S_FER_2"/>
    <property type="match status" value="1"/>
</dbReference>
<dbReference type="InterPro" id="IPR036884">
    <property type="entry name" value="2Fe-2S-bd_dom_sf"/>
</dbReference>
<dbReference type="InterPro" id="IPR036856">
    <property type="entry name" value="Ald_Oxase/Xan_DH_a/b_sf"/>
</dbReference>
<dbReference type="InterPro" id="IPR036010">
    <property type="entry name" value="2Fe-2S_ferredoxin-like_sf"/>
</dbReference>
<proteinExistence type="inferred from homology"/>
<evidence type="ECO:0000259" key="5">
    <source>
        <dbReference type="PROSITE" id="PS51085"/>
    </source>
</evidence>
<dbReference type="InterPro" id="IPR008274">
    <property type="entry name" value="AldOxase/xan_DH_MoCoBD1"/>
</dbReference>
<evidence type="ECO:0000256" key="1">
    <source>
        <dbReference type="ARBA" id="ARBA00006849"/>
    </source>
</evidence>
<name>A0ABU6EZ08_9ACTN</name>
<keyword evidence="4" id="KW-0408">Iron</keyword>
<dbReference type="Pfam" id="PF20256">
    <property type="entry name" value="MoCoBD_2"/>
    <property type="match status" value="2"/>
</dbReference>
<dbReference type="EMBL" id="JAOZYC010000024">
    <property type="protein sequence ID" value="MEB8336985.1"/>
    <property type="molecule type" value="Genomic_DNA"/>
</dbReference>
<comment type="caution">
    <text evidence="6">The sequence shown here is derived from an EMBL/GenBank/DDBJ whole genome shotgun (WGS) entry which is preliminary data.</text>
</comment>
<dbReference type="InterPro" id="IPR006058">
    <property type="entry name" value="2Fe2S_fd_BS"/>
</dbReference>
<keyword evidence="7" id="KW-1185">Reference proteome</keyword>
<dbReference type="InterPro" id="IPR001041">
    <property type="entry name" value="2Fe-2S_ferredoxin-type"/>
</dbReference>
<dbReference type="Gene3D" id="3.30.365.10">
    <property type="entry name" value="Aldehyde oxidase/xanthine dehydrogenase, molybdopterin binding domain"/>
    <property type="match status" value="4"/>
</dbReference>
<dbReference type="PROSITE" id="PS00197">
    <property type="entry name" value="2FE2S_FER_1"/>
    <property type="match status" value="1"/>
</dbReference>
<dbReference type="Gene3D" id="3.10.20.30">
    <property type="match status" value="1"/>
</dbReference>